<evidence type="ECO:0000313" key="1">
    <source>
        <dbReference type="EMBL" id="TNC19394.1"/>
    </source>
</evidence>
<reference evidence="1 2" key="1">
    <citation type="submission" date="2019-06" db="EMBL/GenBank/DDBJ databases">
        <title>Amycolatopsis alkalitolerans sp. nov., isolated from Gastrodia elata Blume.</title>
        <authorList>
            <person name="Narsing Rao M.P."/>
            <person name="Li W.J."/>
        </authorList>
    </citation>
    <scope>NUCLEOTIDE SEQUENCE [LARGE SCALE GENOMIC DNA]</scope>
    <source>
        <strain evidence="1 2">SYSUP0005</strain>
    </source>
</reference>
<protein>
    <submittedName>
        <fullName evidence="1">Uncharacterized protein</fullName>
    </submittedName>
</protein>
<dbReference type="RefSeq" id="WP_139100626.1">
    <property type="nucleotide sequence ID" value="NZ_VDFW01000051.1"/>
</dbReference>
<proteinExistence type="predicted"/>
<gene>
    <name evidence="1" type="ORF">FG385_32440</name>
</gene>
<dbReference type="AlphaFoldDB" id="A0A5C4LV14"/>
<dbReference type="Proteomes" id="UP000305546">
    <property type="component" value="Unassembled WGS sequence"/>
</dbReference>
<name>A0A5C4LV14_9PSEU</name>
<keyword evidence="2" id="KW-1185">Reference proteome</keyword>
<dbReference type="OrthoDB" id="3694027at2"/>
<dbReference type="EMBL" id="VDFW01000051">
    <property type="protein sequence ID" value="TNC19394.1"/>
    <property type="molecule type" value="Genomic_DNA"/>
</dbReference>
<evidence type="ECO:0000313" key="2">
    <source>
        <dbReference type="Proteomes" id="UP000305546"/>
    </source>
</evidence>
<sequence length="99" mass="11265">MSTAKFTVNRYQALAAVSQGKICYNNGLLEPAPGYDWVTGETSQMTDDLRHALRDLWAADLIDIDTHHLFERGHQVRITTRGYPTLRAWSVLARREYAA</sequence>
<organism evidence="1 2">
    <name type="scientific">Amycolatopsis alkalitolerans</name>
    <dbReference type="NCBI Taxonomy" id="2547244"/>
    <lineage>
        <taxon>Bacteria</taxon>
        <taxon>Bacillati</taxon>
        <taxon>Actinomycetota</taxon>
        <taxon>Actinomycetes</taxon>
        <taxon>Pseudonocardiales</taxon>
        <taxon>Pseudonocardiaceae</taxon>
        <taxon>Amycolatopsis</taxon>
    </lineage>
</organism>
<accession>A0A5C4LV14</accession>
<comment type="caution">
    <text evidence="1">The sequence shown here is derived from an EMBL/GenBank/DDBJ whole genome shotgun (WGS) entry which is preliminary data.</text>
</comment>